<protein>
    <submittedName>
        <fullName evidence="2">Uncharacterized protein</fullName>
    </submittedName>
</protein>
<feature type="transmembrane region" description="Helical" evidence="1">
    <location>
        <begin position="36"/>
        <end position="57"/>
    </location>
</feature>
<dbReference type="Proteomes" id="UP001334804">
    <property type="component" value="Chromosome"/>
</dbReference>
<accession>A0ABZ1EK14</accession>
<evidence type="ECO:0000313" key="3">
    <source>
        <dbReference type="Proteomes" id="UP001334804"/>
    </source>
</evidence>
<proteinExistence type="predicted"/>
<keyword evidence="1" id="KW-1133">Transmembrane helix</keyword>
<keyword evidence="1" id="KW-0812">Transmembrane</keyword>
<keyword evidence="3" id="KW-1185">Reference proteome</keyword>
<reference evidence="2 3" key="1">
    <citation type="submission" date="2022-10" db="EMBL/GenBank/DDBJ databases">
        <title>The complete genomes of actinobacterial strains from the NBC collection.</title>
        <authorList>
            <person name="Joergensen T.S."/>
            <person name="Alvarez Arevalo M."/>
            <person name="Sterndorff E.B."/>
            <person name="Faurdal D."/>
            <person name="Vuksanovic O."/>
            <person name="Mourched A.-S."/>
            <person name="Charusanti P."/>
            <person name="Shaw S."/>
            <person name="Blin K."/>
            <person name="Weber T."/>
        </authorList>
    </citation>
    <scope>NUCLEOTIDE SEQUENCE [LARGE SCALE GENOMIC DNA]</scope>
    <source>
        <strain evidence="2 3">NBC 01809</strain>
    </source>
</reference>
<organism evidence="2 3">
    <name type="scientific">Micromonospora peucetia</name>
    <dbReference type="NCBI Taxonomy" id="47871"/>
    <lineage>
        <taxon>Bacteria</taxon>
        <taxon>Bacillati</taxon>
        <taxon>Actinomycetota</taxon>
        <taxon>Actinomycetes</taxon>
        <taxon>Micromonosporales</taxon>
        <taxon>Micromonosporaceae</taxon>
        <taxon>Micromonospora</taxon>
    </lineage>
</organism>
<dbReference type="EMBL" id="CP109071">
    <property type="protein sequence ID" value="WSA34569.1"/>
    <property type="molecule type" value="Genomic_DNA"/>
</dbReference>
<evidence type="ECO:0000313" key="2">
    <source>
        <dbReference type="EMBL" id="WSA34569.1"/>
    </source>
</evidence>
<sequence length="88" mass="9116">MNSSRICTILFGSMPFTAVWEVAIHAAADGSPPAELVAAGAGPQVIAVGLIVALAAAGPDADRQPRTDVPVQARRQVTNRVAQKELAR</sequence>
<name>A0ABZ1EK14_9ACTN</name>
<gene>
    <name evidence="2" type="ORF">OIE14_11245</name>
</gene>
<dbReference type="RefSeq" id="WP_326564575.1">
    <property type="nucleotide sequence ID" value="NZ_CP109071.1"/>
</dbReference>
<keyword evidence="1" id="KW-0472">Membrane</keyword>
<evidence type="ECO:0000256" key="1">
    <source>
        <dbReference type="SAM" id="Phobius"/>
    </source>
</evidence>